<reference evidence="3 4" key="1">
    <citation type="submission" date="2020-03" db="EMBL/GenBank/DDBJ databases">
        <title>Genomic Encyclopedia of Type Strains, Phase IV (KMG-IV): sequencing the most valuable type-strain genomes for metagenomic binning, comparative biology and taxonomic classification.</title>
        <authorList>
            <person name="Goeker M."/>
        </authorList>
    </citation>
    <scope>NUCLEOTIDE SEQUENCE [LARGE SCALE GENOMIC DNA]</scope>
    <source>
        <strain evidence="3 4">DSM 16846</strain>
    </source>
</reference>
<name>A0A7X5Y6P7_9SPHN</name>
<dbReference type="InterPro" id="IPR005094">
    <property type="entry name" value="Endonuclease_MobA/VirD2"/>
</dbReference>
<comment type="caution">
    <text evidence="3">The sequence shown here is derived from an EMBL/GenBank/DDBJ whole genome shotgun (WGS) entry which is preliminary data.</text>
</comment>
<dbReference type="Pfam" id="PF03432">
    <property type="entry name" value="Relaxase"/>
    <property type="match status" value="1"/>
</dbReference>
<keyword evidence="4" id="KW-1185">Reference proteome</keyword>
<organism evidence="3 4">
    <name type="scientific">Sphingomonas kaistensis</name>
    <dbReference type="NCBI Taxonomy" id="298708"/>
    <lineage>
        <taxon>Bacteria</taxon>
        <taxon>Pseudomonadati</taxon>
        <taxon>Pseudomonadota</taxon>
        <taxon>Alphaproteobacteria</taxon>
        <taxon>Sphingomonadales</taxon>
        <taxon>Sphingomonadaceae</taxon>
        <taxon>Sphingomonas</taxon>
    </lineage>
</organism>
<gene>
    <name evidence="3" type="ORF">GGQ97_001541</name>
</gene>
<proteinExistence type="predicted"/>
<dbReference type="RefSeq" id="WP_168068502.1">
    <property type="nucleotide sequence ID" value="NZ_JAATJC010000001.1"/>
</dbReference>
<feature type="region of interest" description="Disordered" evidence="1">
    <location>
        <begin position="429"/>
        <end position="521"/>
    </location>
</feature>
<dbReference type="EMBL" id="JAATJC010000001">
    <property type="protein sequence ID" value="NJC05748.1"/>
    <property type="molecule type" value="Genomic_DNA"/>
</dbReference>
<dbReference type="AlphaFoldDB" id="A0A7X5Y6P7"/>
<evidence type="ECO:0000259" key="2">
    <source>
        <dbReference type="Pfam" id="PF03432"/>
    </source>
</evidence>
<dbReference type="Proteomes" id="UP000558192">
    <property type="component" value="Unassembled WGS sequence"/>
</dbReference>
<evidence type="ECO:0000256" key="1">
    <source>
        <dbReference type="SAM" id="MobiDB-lite"/>
    </source>
</evidence>
<accession>A0A7X5Y6P7</accession>
<feature type="domain" description="MobA/VirD2-like nuclease" evidence="2">
    <location>
        <begin position="19"/>
        <end position="122"/>
    </location>
</feature>
<sequence length="521" mass="57681">MIIKLIQGQDFSGLEHYLTHKREHEIIGHRGVSSPEAAAEEMNLVAAERPDVKVPALHVIFAASPSDWAKMCPALWSELTSAFEAEFSLGEHQKLEVEHPHPDKQTNGPHRHSAYNKVHPFTFALPAKGREGRSSWDTAASHRAWKVADIFAERHGLTRVADPTKVDAGGRIPNWMIKREQQDGIVPVAVRAEKIRNALSKPDWSSRLTSLAELGLKIAPTFPRGVSQEDGNAIAGIRIVDAANSHNFVKASAFGREFSYEALERSRAPGSPELSKVLGNEDVGQASERASLARPFDVHSLYHLEFEKELKTWRRERGKVNRQREKMLARHKGERSELTQKLSSERLEVLKGTPLALHPAAREMFNRMQAEPRRSALSDKQAGELRGLRNARKPVWSEWLESKAASGDTKAAELLRNMSSKYRNVRLKAEQASPVAPSKATEHCEADGSAKSVNEAPHEASAEREVELRPDLANHLSSAADPSLGAAAVPPLGPPDIDEDFLRLQAMDQFRKGGSRTNSLA</sequence>
<evidence type="ECO:0000313" key="4">
    <source>
        <dbReference type="Proteomes" id="UP000558192"/>
    </source>
</evidence>
<evidence type="ECO:0000313" key="3">
    <source>
        <dbReference type="EMBL" id="NJC05748.1"/>
    </source>
</evidence>
<protein>
    <recommendedName>
        <fullName evidence="2">MobA/VirD2-like nuclease domain-containing protein</fullName>
    </recommendedName>
</protein>
<feature type="compositionally biased region" description="Basic and acidic residues" evidence="1">
    <location>
        <begin position="456"/>
        <end position="472"/>
    </location>
</feature>